<dbReference type="Pfam" id="PF18073">
    <property type="entry name" value="Zn_ribbon_LapB"/>
    <property type="match status" value="1"/>
</dbReference>
<name>A0ABQ2WM77_9ALTE</name>
<feature type="domain" description="LapB rubredoxin metal binding" evidence="2">
    <location>
        <begin position="354"/>
        <end position="381"/>
    </location>
</feature>
<accession>A0ABQ2WM77</accession>
<evidence type="ECO:0000313" key="3">
    <source>
        <dbReference type="EMBL" id="GGW57784.1"/>
    </source>
</evidence>
<organism evidence="3 4">
    <name type="scientific">Alishewanella tabrizica</name>
    <dbReference type="NCBI Taxonomy" id="671278"/>
    <lineage>
        <taxon>Bacteria</taxon>
        <taxon>Pseudomonadati</taxon>
        <taxon>Pseudomonadota</taxon>
        <taxon>Gammaproteobacteria</taxon>
        <taxon>Alteromonadales</taxon>
        <taxon>Alteromonadaceae</taxon>
        <taxon>Alishewanella</taxon>
    </lineage>
</organism>
<evidence type="ECO:0000259" key="2">
    <source>
        <dbReference type="Pfam" id="PF18073"/>
    </source>
</evidence>
<dbReference type="InterPro" id="IPR019734">
    <property type="entry name" value="TPR_rpt"/>
</dbReference>
<dbReference type="Pfam" id="PF13176">
    <property type="entry name" value="TPR_7"/>
    <property type="match status" value="1"/>
</dbReference>
<dbReference type="RefSeq" id="WP_189481589.1">
    <property type="nucleotide sequence ID" value="NZ_BMYR01000004.1"/>
</dbReference>
<dbReference type="InterPro" id="IPR011990">
    <property type="entry name" value="TPR-like_helical_dom_sf"/>
</dbReference>
<dbReference type="Gene3D" id="1.25.40.10">
    <property type="entry name" value="Tetratricopeptide repeat domain"/>
    <property type="match status" value="2"/>
</dbReference>
<dbReference type="Proteomes" id="UP000634667">
    <property type="component" value="Unassembled WGS sequence"/>
</dbReference>
<dbReference type="InterPro" id="IPR041166">
    <property type="entry name" value="Rubredoxin_2"/>
</dbReference>
<dbReference type="SUPFAM" id="SSF48452">
    <property type="entry name" value="TPR-like"/>
    <property type="match status" value="1"/>
</dbReference>
<protein>
    <submittedName>
        <fullName evidence="3">Lipopolysaccharide assembly protein B</fullName>
    </submittedName>
</protein>
<evidence type="ECO:0000313" key="4">
    <source>
        <dbReference type="Proteomes" id="UP000634667"/>
    </source>
</evidence>
<proteinExistence type="predicted"/>
<keyword evidence="4" id="KW-1185">Reference proteome</keyword>
<gene>
    <name evidence="3" type="primary">lapB</name>
    <name evidence="3" type="ORF">GCM10008111_12390</name>
</gene>
<evidence type="ECO:0000256" key="1">
    <source>
        <dbReference type="ARBA" id="ARBA00022723"/>
    </source>
</evidence>
<reference evidence="4" key="1">
    <citation type="journal article" date="2019" name="Int. J. Syst. Evol. Microbiol.">
        <title>The Global Catalogue of Microorganisms (GCM) 10K type strain sequencing project: providing services to taxonomists for standard genome sequencing and annotation.</title>
        <authorList>
            <consortium name="The Broad Institute Genomics Platform"/>
            <consortium name="The Broad Institute Genome Sequencing Center for Infectious Disease"/>
            <person name="Wu L."/>
            <person name="Ma J."/>
        </authorList>
    </citation>
    <scope>NUCLEOTIDE SEQUENCE [LARGE SCALE GENOMIC DNA]</scope>
    <source>
        <strain evidence="4">KCTC 23723</strain>
    </source>
</reference>
<comment type="caution">
    <text evidence="3">The sequence shown here is derived from an EMBL/GenBank/DDBJ whole genome shotgun (WGS) entry which is preliminary data.</text>
</comment>
<sequence length="388" mass="44268">MPELLFLLLPVAAAYGWFMGRNSLKHKELKGRANVTRNLSSGLNFLLTDQEDKAIEQLLELLDIEAATIDTYLALANLFRRKGDWDKAIRIHEKLHHLKLPKLQAQQIQFELAKDYYSAGLYDRAEHLLQQIVSSEPLREAVLKQLFSIFMATHELNKAVALASEVEKTNSKSLRIALANMHTQTLQHELLQQQLTEAVVLQHQDALAALATQYPQAVRPRFELAKFTLQQHDVVTAKEALLGIIKQKPQWSADLLPLLIQCHMEADEWYQLLSGLADKQHNVSAILLLTEWLAEHRSAQVAEQYLLNTVRQHPNIRLFQKLLQLRQQESPQAADVLSSVEELVNAYLASKVLYSCRSCGFKTRQPYWLCPSCQQWETVEPISGVDGR</sequence>
<keyword evidence="1" id="KW-0479">Metal-binding</keyword>
<dbReference type="EMBL" id="BMYR01000004">
    <property type="protein sequence ID" value="GGW57784.1"/>
    <property type="molecule type" value="Genomic_DNA"/>
</dbReference>